<keyword evidence="17" id="KW-1185">Reference proteome</keyword>
<reference evidence="16" key="1">
    <citation type="submission" date="2016-08" db="EMBL/GenBank/DDBJ databases">
        <title>Complete genome of Cloacibacillus porcorum.</title>
        <authorList>
            <person name="Looft T."/>
            <person name="Bayles D.O."/>
            <person name="Alt D.P."/>
        </authorList>
    </citation>
    <scope>NUCLEOTIDE SEQUENCE [LARGE SCALE GENOMIC DNA]</scope>
    <source>
        <strain evidence="16">CL-84</strain>
    </source>
</reference>
<dbReference type="Pfam" id="PF00512">
    <property type="entry name" value="HisKA"/>
    <property type="match status" value="1"/>
</dbReference>
<feature type="transmembrane region" description="Helical" evidence="12">
    <location>
        <begin position="12"/>
        <end position="32"/>
    </location>
</feature>
<evidence type="ECO:0000256" key="4">
    <source>
        <dbReference type="ARBA" id="ARBA00022553"/>
    </source>
</evidence>
<feature type="transmembrane region" description="Helical" evidence="12">
    <location>
        <begin position="175"/>
        <end position="195"/>
    </location>
</feature>
<dbReference type="GO" id="GO:0000155">
    <property type="term" value="F:phosphorelay sensor kinase activity"/>
    <property type="evidence" value="ECO:0007669"/>
    <property type="project" value="InterPro"/>
</dbReference>
<dbReference type="Gene3D" id="3.30.565.10">
    <property type="entry name" value="Histidine kinase-like ATPase, C-terminal domain"/>
    <property type="match status" value="1"/>
</dbReference>
<dbReference type="InterPro" id="IPR003660">
    <property type="entry name" value="HAMP_dom"/>
</dbReference>
<dbReference type="EMBL" id="CP016757">
    <property type="protein sequence ID" value="ANZ45370.1"/>
    <property type="molecule type" value="Genomic_DNA"/>
</dbReference>
<dbReference type="Proteomes" id="UP000093044">
    <property type="component" value="Chromosome"/>
</dbReference>
<dbReference type="InterPro" id="IPR050428">
    <property type="entry name" value="TCS_sensor_his_kinase"/>
</dbReference>
<dbReference type="CDD" id="cd06225">
    <property type="entry name" value="HAMP"/>
    <property type="match status" value="1"/>
</dbReference>
<dbReference type="Pfam" id="PF00672">
    <property type="entry name" value="HAMP"/>
    <property type="match status" value="1"/>
</dbReference>
<dbReference type="PRINTS" id="PR00344">
    <property type="entry name" value="BCTRLSENSOR"/>
</dbReference>
<keyword evidence="4" id="KW-0597">Phosphoprotein</keyword>
<dbReference type="InterPro" id="IPR005467">
    <property type="entry name" value="His_kinase_dom"/>
</dbReference>
<evidence type="ECO:0000256" key="8">
    <source>
        <dbReference type="ARBA" id="ARBA00022989"/>
    </source>
</evidence>
<evidence type="ECO:0000256" key="1">
    <source>
        <dbReference type="ARBA" id="ARBA00000085"/>
    </source>
</evidence>
<dbReference type="GeneID" id="83058185"/>
<evidence type="ECO:0000313" key="17">
    <source>
        <dbReference type="Proteomes" id="UP000093044"/>
    </source>
</evidence>
<keyword evidence="8 12" id="KW-1133">Transmembrane helix</keyword>
<dbReference type="InterPro" id="IPR036097">
    <property type="entry name" value="HisK_dim/P_sf"/>
</dbReference>
<dbReference type="InterPro" id="IPR004358">
    <property type="entry name" value="Sig_transdc_His_kin-like_C"/>
</dbReference>
<dbReference type="PROSITE" id="PS50109">
    <property type="entry name" value="HIS_KIN"/>
    <property type="match status" value="1"/>
</dbReference>
<keyword evidence="7" id="KW-0418">Kinase</keyword>
<comment type="catalytic activity">
    <reaction evidence="1">
        <text>ATP + protein L-histidine = ADP + protein N-phospho-L-histidine.</text>
        <dbReference type="EC" id="2.7.13.3"/>
    </reaction>
</comment>
<keyword evidence="5" id="KW-0808">Transferase</keyword>
<dbReference type="SMART" id="SM00091">
    <property type="entry name" value="PAS"/>
    <property type="match status" value="1"/>
</dbReference>
<keyword evidence="9" id="KW-0902">Two-component regulatory system</keyword>
<protein>
    <recommendedName>
        <fullName evidence="3">histidine kinase</fullName>
        <ecNumber evidence="3">2.7.13.3</ecNumber>
    </recommendedName>
</protein>
<dbReference type="SUPFAM" id="SSF158472">
    <property type="entry name" value="HAMP domain-like"/>
    <property type="match status" value="1"/>
</dbReference>
<dbReference type="PROSITE" id="PS50112">
    <property type="entry name" value="PAS"/>
    <property type="match status" value="1"/>
</dbReference>
<accession>A0A1B2I5Y0</accession>
<evidence type="ECO:0000256" key="12">
    <source>
        <dbReference type="SAM" id="Phobius"/>
    </source>
</evidence>
<dbReference type="SUPFAM" id="SSF55785">
    <property type="entry name" value="PYP-like sensor domain (PAS domain)"/>
    <property type="match status" value="1"/>
</dbReference>
<proteinExistence type="predicted"/>
<dbReference type="EC" id="2.7.13.3" evidence="3"/>
<dbReference type="STRING" id="1197717.BED41_10025"/>
<feature type="domain" description="HAMP" evidence="15">
    <location>
        <begin position="192"/>
        <end position="243"/>
    </location>
</feature>
<organism evidence="16 17">
    <name type="scientific">Cloacibacillus porcorum</name>
    <dbReference type="NCBI Taxonomy" id="1197717"/>
    <lineage>
        <taxon>Bacteria</taxon>
        <taxon>Thermotogati</taxon>
        <taxon>Synergistota</taxon>
        <taxon>Synergistia</taxon>
        <taxon>Synergistales</taxon>
        <taxon>Synergistaceae</taxon>
        <taxon>Cloacibacillus</taxon>
    </lineage>
</organism>
<keyword evidence="11" id="KW-0175">Coiled coil</keyword>
<name>A0A1B2I5Y0_9BACT</name>
<dbReference type="PROSITE" id="PS50885">
    <property type="entry name" value="HAMP"/>
    <property type="match status" value="1"/>
</dbReference>
<evidence type="ECO:0000259" key="15">
    <source>
        <dbReference type="PROSITE" id="PS50885"/>
    </source>
</evidence>
<evidence type="ECO:0000256" key="9">
    <source>
        <dbReference type="ARBA" id="ARBA00023012"/>
    </source>
</evidence>
<dbReference type="InterPro" id="IPR035965">
    <property type="entry name" value="PAS-like_dom_sf"/>
</dbReference>
<keyword evidence="6 12" id="KW-0812">Transmembrane</keyword>
<dbReference type="InterPro" id="IPR000014">
    <property type="entry name" value="PAS"/>
</dbReference>
<feature type="domain" description="PAS" evidence="14">
    <location>
        <begin position="248"/>
        <end position="302"/>
    </location>
</feature>
<dbReference type="GO" id="GO:0005886">
    <property type="term" value="C:plasma membrane"/>
    <property type="evidence" value="ECO:0007669"/>
    <property type="project" value="TreeGrafter"/>
</dbReference>
<dbReference type="CDD" id="cd00075">
    <property type="entry name" value="HATPase"/>
    <property type="match status" value="1"/>
</dbReference>
<evidence type="ECO:0000256" key="7">
    <source>
        <dbReference type="ARBA" id="ARBA00022777"/>
    </source>
</evidence>
<dbReference type="AlphaFoldDB" id="A0A1B2I5Y0"/>
<keyword evidence="10 12" id="KW-0472">Membrane</keyword>
<feature type="domain" description="Histidine kinase" evidence="13">
    <location>
        <begin position="363"/>
        <end position="589"/>
    </location>
</feature>
<dbReference type="RefSeq" id="WP_066745542.1">
    <property type="nucleotide sequence ID" value="NZ_CP016757.1"/>
</dbReference>
<dbReference type="SMART" id="SM00388">
    <property type="entry name" value="HisKA"/>
    <property type="match status" value="1"/>
</dbReference>
<feature type="coiled-coil region" evidence="11">
    <location>
        <begin position="224"/>
        <end position="255"/>
    </location>
</feature>
<comment type="subcellular location">
    <subcellularLocation>
        <location evidence="2">Membrane</location>
    </subcellularLocation>
</comment>
<dbReference type="KEGG" id="cpor:BED41_10025"/>
<dbReference type="PANTHER" id="PTHR45436:SF5">
    <property type="entry name" value="SENSOR HISTIDINE KINASE TRCS"/>
    <property type="match status" value="1"/>
</dbReference>
<dbReference type="CDD" id="cd00082">
    <property type="entry name" value="HisKA"/>
    <property type="match status" value="1"/>
</dbReference>
<dbReference type="SUPFAM" id="SSF55874">
    <property type="entry name" value="ATPase domain of HSP90 chaperone/DNA topoisomerase II/histidine kinase"/>
    <property type="match status" value="1"/>
</dbReference>
<sequence>MSFSKLTLKKKIAILMTLAVSVIGLAAWIIIYRAERSDSIEYTRTMLSRYLDLMAVSGEEKGVAGIKNISGIWTSLYPDGRVTVVGLNGEVVTDTKADVSQMENHYTRGEVMGAFENGEGAELRYSKTQREWQIYMAKRVITPGSPGEVYVVRLSYPVAKLSGLIKSVTIPFIKYFALILILVWLGTYLVLRLILTPLNSLSRAASQIARGEKARFPITNDDEIQALSNTLNSMQDSLQKTIREAQERKEELAQLVGALPIGVILIDDEKKIRYINKEASTICGQSELPARGSSVELILPSNELYFMLDEPDTTRTLSIMRSGAMAMQVEATTLRLPRGRLIALQDLTEKAKLEEVRRDFFIDAGHEFQTPLAIIRTGLELLKSSPQMNGPERSEDVETIDSLLRQQERISGLVDDLLLLVRLDADPMRKDVANVDLVGVAEEVKDEIAALPQSKETKIEITAPTGGAHVMGVYEDMRRALLNIMENAQKYIQFSDSPAGIIKVSLCEEGGMWRLTVDDNGPGVAENERKLIFERFRRGDSHRARGRKKSGGYGLGLSISRRIIERHGGTLELGESELGGTAFVIRLPK</sequence>
<evidence type="ECO:0000259" key="14">
    <source>
        <dbReference type="PROSITE" id="PS50112"/>
    </source>
</evidence>
<dbReference type="InterPro" id="IPR003661">
    <property type="entry name" value="HisK_dim/P_dom"/>
</dbReference>
<dbReference type="SMART" id="SM00304">
    <property type="entry name" value="HAMP"/>
    <property type="match status" value="1"/>
</dbReference>
<dbReference type="Pfam" id="PF02518">
    <property type="entry name" value="HATPase_c"/>
    <property type="match status" value="1"/>
</dbReference>
<evidence type="ECO:0000256" key="5">
    <source>
        <dbReference type="ARBA" id="ARBA00022679"/>
    </source>
</evidence>
<dbReference type="Pfam" id="PF13188">
    <property type="entry name" value="PAS_8"/>
    <property type="match status" value="1"/>
</dbReference>
<evidence type="ECO:0000256" key="3">
    <source>
        <dbReference type="ARBA" id="ARBA00012438"/>
    </source>
</evidence>
<evidence type="ECO:0000256" key="11">
    <source>
        <dbReference type="SAM" id="Coils"/>
    </source>
</evidence>
<evidence type="ECO:0000313" key="16">
    <source>
        <dbReference type="EMBL" id="ANZ45370.1"/>
    </source>
</evidence>
<dbReference type="InterPro" id="IPR003594">
    <property type="entry name" value="HATPase_dom"/>
</dbReference>
<evidence type="ECO:0000259" key="13">
    <source>
        <dbReference type="PROSITE" id="PS50109"/>
    </source>
</evidence>
<gene>
    <name evidence="16" type="ORF">BED41_10025</name>
</gene>
<dbReference type="InterPro" id="IPR036890">
    <property type="entry name" value="HATPase_C_sf"/>
</dbReference>
<dbReference type="Gene3D" id="1.10.287.130">
    <property type="match status" value="1"/>
</dbReference>
<evidence type="ECO:0000256" key="6">
    <source>
        <dbReference type="ARBA" id="ARBA00022692"/>
    </source>
</evidence>
<dbReference type="OrthoDB" id="9813151at2"/>
<evidence type="ECO:0000256" key="10">
    <source>
        <dbReference type="ARBA" id="ARBA00023136"/>
    </source>
</evidence>
<dbReference type="SMART" id="SM00387">
    <property type="entry name" value="HATPase_c"/>
    <property type="match status" value="1"/>
</dbReference>
<dbReference type="PANTHER" id="PTHR45436">
    <property type="entry name" value="SENSOR HISTIDINE KINASE YKOH"/>
    <property type="match status" value="1"/>
</dbReference>
<dbReference type="Gene3D" id="6.10.340.10">
    <property type="match status" value="1"/>
</dbReference>
<dbReference type="SUPFAM" id="SSF47384">
    <property type="entry name" value="Homodimeric domain of signal transducing histidine kinase"/>
    <property type="match status" value="1"/>
</dbReference>
<dbReference type="Gene3D" id="3.30.450.20">
    <property type="entry name" value="PAS domain"/>
    <property type="match status" value="1"/>
</dbReference>
<evidence type="ECO:0000256" key="2">
    <source>
        <dbReference type="ARBA" id="ARBA00004370"/>
    </source>
</evidence>